<dbReference type="Proteomes" id="UP000026961">
    <property type="component" value="Chromosome 3"/>
</dbReference>
<dbReference type="HOGENOM" id="CLU_632202_0_0_1"/>
<evidence type="ECO:0008006" key="3">
    <source>
        <dbReference type="Google" id="ProtNLM"/>
    </source>
</evidence>
<organism evidence="1">
    <name type="scientific">Oryza glumipatula</name>
    <dbReference type="NCBI Taxonomy" id="40148"/>
    <lineage>
        <taxon>Eukaryota</taxon>
        <taxon>Viridiplantae</taxon>
        <taxon>Streptophyta</taxon>
        <taxon>Embryophyta</taxon>
        <taxon>Tracheophyta</taxon>
        <taxon>Spermatophyta</taxon>
        <taxon>Magnoliopsida</taxon>
        <taxon>Liliopsida</taxon>
        <taxon>Poales</taxon>
        <taxon>Poaceae</taxon>
        <taxon>BOP clade</taxon>
        <taxon>Oryzoideae</taxon>
        <taxon>Oryzeae</taxon>
        <taxon>Oryzinae</taxon>
        <taxon>Oryza</taxon>
    </lineage>
</organism>
<reference evidence="1" key="2">
    <citation type="submission" date="2018-05" db="EMBL/GenBank/DDBJ databases">
        <title>OgluRS3 (Oryza glumaepatula Reference Sequence Version 3).</title>
        <authorList>
            <person name="Zhang J."/>
            <person name="Kudrna D."/>
            <person name="Lee S."/>
            <person name="Talag J."/>
            <person name="Welchert J."/>
            <person name="Wing R.A."/>
        </authorList>
    </citation>
    <scope>NUCLEOTIDE SEQUENCE [LARGE SCALE GENOMIC DNA]</scope>
</reference>
<dbReference type="Gramene" id="OGLUM03G23820.1">
    <property type="protein sequence ID" value="OGLUM03G23820.1"/>
    <property type="gene ID" value="OGLUM03G23820"/>
</dbReference>
<evidence type="ECO:0000313" key="2">
    <source>
        <dbReference type="Proteomes" id="UP000026961"/>
    </source>
</evidence>
<reference evidence="1" key="1">
    <citation type="submission" date="2015-04" db="UniProtKB">
        <authorList>
            <consortium name="EnsemblPlants"/>
        </authorList>
    </citation>
    <scope>IDENTIFICATION</scope>
</reference>
<protein>
    <recommendedName>
        <fullName evidence="3">Retrotransposon gag domain-containing protein</fullName>
    </recommendedName>
</protein>
<proteinExistence type="predicted"/>
<evidence type="ECO:0000313" key="1">
    <source>
        <dbReference type="EnsemblPlants" id="OGLUM03G23820.1"/>
    </source>
</evidence>
<dbReference type="EnsemblPlants" id="OGLUM03G23820.1">
    <property type="protein sequence ID" value="OGLUM03G23820.1"/>
    <property type="gene ID" value="OGLUM03G23820"/>
</dbReference>
<dbReference type="AlphaFoldDB" id="A0A0D9Z9H9"/>
<name>A0A0D9Z9H9_9ORYZ</name>
<sequence>MSPKSVDIGIKWQKFIDRVTEIDMPKKLNVLSVDVLPVIEEHDSNIGEELVSSNAGARHRKKMKPKQTIYVGSLQVEIDQANCLAMLRATMLEFWASHMVSKFGGPRGKNQVTRSRVLIKWYQSVVHHDFASWLNLEVPKVVVVLTMVLMRKRLLCLCLMLICLLELRMDWKVLSIVCHRHVKHMTDRVDVHHLNIMSMMPRMRVPGCVLMEVIIIAVHDNLLVEQLKQGDFSVDAYYKEMELLMSRTGVTENDETTMARFLNGLNDDVKNVLRYHIIMIYKRDGDGSAASKSVFFKPTTPFRDGSKPAASSAIEILMIHLWMMVLKKKNGLSMLARAVQRDGSNVDAKGQRCNIFQLECKIQEKRTALFQGREDDMPKKLNVLSVDVLPVIEEHGSNVGEELVSSNAGARHRKKMKPKQTIYVGSLQVEIDPS</sequence>
<accession>A0A0D9Z9H9</accession>
<keyword evidence="2" id="KW-1185">Reference proteome</keyword>